<dbReference type="RefSeq" id="WP_231935762.1">
    <property type="nucleotide sequence ID" value="NZ_BAAAGO010000042.1"/>
</dbReference>
<gene>
    <name evidence="2" type="ORF">MPLG2_0604</name>
</gene>
<dbReference type="AlphaFoldDB" id="A0A2N9JDK2"/>
<evidence type="ECO:0000313" key="3">
    <source>
        <dbReference type="Proteomes" id="UP000238164"/>
    </source>
</evidence>
<evidence type="ECO:0008006" key="4">
    <source>
        <dbReference type="Google" id="ProtNLM"/>
    </source>
</evidence>
<dbReference type="InterPro" id="IPR007383">
    <property type="entry name" value="DUF445"/>
</dbReference>
<evidence type="ECO:0000256" key="1">
    <source>
        <dbReference type="SAM" id="Phobius"/>
    </source>
</evidence>
<keyword evidence="1" id="KW-0472">Membrane</keyword>
<name>A0A2N9JDK2_9ACTN</name>
<proteinExistence type="predicted"/>
<dbReference type="KEGG" id="mgg:MPLG2_0604"/>
<accession>A0A2N9JDK2</accession>
<keyword evidence="3" id="KW-1185">Reference proteome</keyword>
<dbReference type="PANTHER" id="PTHR38442">
    <property type="entry name" value="INNER MEMBRANE PROTEIN-RELATED"/>
    <property type="match status" value="1"/>
</dbReference>
<keyword evidence="1" id="KW-0812">Transmembrane</keyword>
<organism evidence="2 3">
    <name type="scientific">Micropruina glycogenica</name>
    <dbReference type="NCBI Taxonomy" id="75385"/>
    <lineage>
        <taxon>Bacteria</taxon>
        <taxon>Bacillati</taxon>
        <taxon>Actinomycetota</taxon>
        <taxon>Actinomycetes</taxon>
        <taxon>Propionibacteriales</taxon>
        <taxon>Nocardioidaceae</taxon>
        <taxon>Micropruina</taxon>
    </lineage>
</organism>
<evidence type="ECO:0000313" key="2">
    <source>
        <dbReference type="EMBL" id="SPD85640.1"/>
    </source>
</evidence>
<dbReference type="PANTHER" id="PTHR38442:SF1">
    <property type="entry name" value="INNER MEMBRANE PROTEIN"/>
    <property type="match status" value="1"/>
</dbReference>
<dbReference type="GO" id="GO:0005886">
    <property type="term" value="C:plasma membrane"/>
    <property type="evidence" value="ECO:0007669"/>
    <property type="project" value="TreeGrafter"/>
</dbReference>
<dbReference type="EMBL" id="LT985188">
    <property type="protein sequence ID" value="SPD85640.1"/>
    <property type="molecule type" value="Genomic_DNA"/>
</dbReference>
<sequence>MTFTASLSAVDQGRAQRLRRMKGIALSLLLIAAIVYLATLRVADQGVWGFVNAGAEAAMVGALADWFAVTALFRHPLGLPIPHTAIIPTRKNEIARNLQDFFTENSLTEEIVRERMASTRVGLRLGAWLLHDANATRVVAEASRVARTALAQVGDDDVKHLVGEVIVPRLASEPLAGALGDLLGAVVDDGAHRGLVDLVVIEVHDWLRRHPDVFNGIVGERAPRWAPGFVNRRIVKWTYDQALEWLWAIRSEREHPTRAALDDLLRTIADDLQHDPTVAERAERLKVRLLEHPQTAETIVELWQTVRASLDGALAAESSAFKDRATRAVQRFGRSLIDDDALRGNLEARLEDAAAFVVRTYGAELSTVISHTIERWDGRQAARRIELHVGRDLQFIRINGTVVGCLAGLAIHAVSLVVG</sequence>
<feature type="transmembrane region" description="Helical" evidence="1">
    <location>
        <begin position="24"/>
        <end position="43"/>
    </location>
</feature>
<dbReference type="Pfam" id="PF04286">
    <property type="entry name" value="DUF445"/>
    <property type="match status" value="1"/>
</dbReference>
<dbReference type="Proteomes" id="UP000238164">
    <property type="component" value="Chromosome 1"/>
</dbReference>
<reference evidence="2 3" key="1">
    <citation type="submission" date="2018-02" db="EMBL/GenBank/DDBJ databases">
        <authorList>
            <person name="Cohen D.B."/>
            <person name="Kent A.D."/>
        </authorList>
    </citation>
    <scope>NUCLEOTIDE SEQUENCE [LARGE SCALE GENOMIC DNA]</scope>
    <source>
        <strain evidence="2">1</strain>
    </source>
</reference>
<protein>
    <recommendedName>
        <fullName evidence="4">DUF445 domain-containing protein</fullName>
    </recommendedName>
</protein>
<keyword evidence="1" id="KW-1133">Transmembrane helix</keyword>